<dbReference type="GO" id="GO:0030125">
    <property type="term" value="C:clathrin vesicle coat"/>
    <property type="evidence" value="ECO:0007669"/>
    <property type="project" value="TreeGrafter"/>
</dbReference>
<evidence type="ECO:0000259" key="2">
    <source>
        <dbReference type="PROSITE" id="PS50942"/>
    </source>
</evidence>
<dbReference type="Gene3D" id="1.25.40.90">
    <property type="match status" value="1"/>
</dbReference>
<proteinExistence type="predicted"/>
<organism evidence="3 4">
    <name type="scientific">Naegleria lovaniensis</name>
    <name type="common">Amoeba</name>
    <dbReference type="NCBI Taxonomy" id="51637"/>
    <lineage>
        <taxon>Eukaryota</taxon>
        <taxon>Discoba</taxon>
        <taxon>Heterolobosea</taxon>
        <taxon>Tetramitia</taxon>
        <taxon>Eutetramitia</taxon>
        <taxon>Vahlkampfiidae</taxon>
        <taxon>Naegleria</taxon>
    </lineage>
</organism>
<dbReference type="CDD" id="cd03571">
    <property type="entry name" value="ENTH"/>
    <property type="match status" value="1"/>
</dbReference>
<feature type="compositionally biased region" description="Low complexity" evidence="1">
    <location>
        <begin position="403"/>
        <end position="417"/>
    </location>
</feature>
<dbReference type="SUPFAM" id="SSF48464">
    <property type="entry name" value="ENTH/VHS domain"/>
    <property type="match status" value="1"/>
</dbReference>
<reference evidence="3 4" key="1">
    <citation type="journal article" date="2018" name="BMC Genomics">
        <title>The genome of Naegleria lovaniensis, the basis for a comparative approach to unravel pathogenicity factors of the human pathogenic amoeba N. fowleri.</title>
        <authorList>
            <person name="Liechti N."/>
            <person name="Schurch N."/>
            <person name="Bruggmann R."/>
            <person name="Wittwer M."/>
        </authorList>
    </citation>
    <scope>NUCLEOTIDE SEQUENCE [LARGE SCALE GENOMIC DNA]</scope>
    <source>
        <strain evidence="3 4">ATCC 30569</strain>
    </source>
</reference>
<dbReference type="GO" id="GO:0006897">
    <property type="term" value="P:endocytosis"/>
    <property type="evidence" value="ECO:0007669"/>
    <property type="project" value="TreeGrafter"/>
</dbReference>
<feature type="domain" description="ENTH" evidence="2">
    <location>
        <begin position="18"/>
        <end position="150"/>
    </location>
</feature>
<feature type="compositionally biased region" description="Low complexity" evidence="1">
    <location>
        <begin position="270"/>
        <end position="315"/>
    </location>
</feature>
<feature type="compositionally biased region" description="Polar residues" evidence="1">
    <location>
        <begin position="501"/>
        <end position="521"/>
    </location>
</feature>
<evidence type="ECO:0000256" key="1">
    <source>
        <dbReference type="SAM" id="MobiDB-lite"/>
    </source>
</evidence>
<dbReference type="EMBL" id="PYSW02000011">
    <property type="protein sequence ID" value="KAG2388211.1"/>
    <property type="molecule type" value="Genomic_DNA"/>
</dbReference>
<feature type="compositionally biased region" description="Polar residues" evidence="1">
    <location>
        <begin position="338"/>
        <end position="358"/>
    </location>
</feature>
<feature type="compositionally biased region" description="Gly residues" evidence="1">
    <location>
        <begin position="316"/>
        <end position="328"/>
    </location>
</feature>
<feature type="compositionally biased region" description="Basic and acidic residues" evidence="1">
    <location>
        <begin position="151"/>
        <end position="170"/>
    </location>
</feature>
<sequence length="527" mass="58546">MSSISMFDIKSKIKQIKNTVLQMTPLEIKVRECTSNDPWGVKQTDKLEVADHTFNYEDFKLIMSVIRIRLADVGKDWRHVQKGIQLMEFLVIHGSERCLDEARDMTSLIRHLKNFKYVDDEGKDWGVNVRDAAKHFLEFIKNEEAIKEEREKAKEEKSKYEGFSRTEAKYKARSSGSSSSEKKKKPQTTSYDDDDYEAPKKSTSRSSMDDDEYRRDDDDERRSSPPPKSTSTTSGARPRRPSTGTEPQATVVKQQPQQQKEDTLIDFFDTQPTGPTNTGFGNNAFGNNSGFGNNNNFGFNNQQQQQQQFANTANTSGGGFNPRGGNTSGGFNPRGGNTAPSFGGNQQQTNDFEANFDSSGFDDAFGNSDSFGTGSTQEKKDSTLFDLSSGLVNLDLNDSGKKQPQQQQQNSQPQTTNMTLKELKRLQGTTTPPNKPPTMNTSSFNTPSFPPSNQPWGNTQPPMGGYGHPPMGGNWNNTPPMGGGGYPPRNQPPSGMGYQPPQGNAQWNMNNQPRPNTNTNAGGFDFF</sequence>
<dbReference type="GO" id="GO:0030276">
    <property type="term" value="F:clathrin binding"/>
    <property type="evidence" value="ECO:0007669"/>
    <property type="project" value="TreeGrafter"/>
</dbReference>
<dbReference type="InterPro" id="IPR008942">
    <property type="entry name" value="ENTH_VHS"/>
</dbReference>
<dbReference type="AlphaFoldDB" id="A0AA88KP17"/>
<dbReference type="Proteomes" id="UP000816034">
    <property type="component" value="Unassembled WGS sequence"/>
</dbReference>
<dbReference type="GO" id="GO:0005543">
    <property type="term" value="F:phospholipid binding"/>
    <property type="evidence" value="ECO:0007669"/>
    <property type="project" value="TreeGrafter"/>
</dbReference>
<keyword evidence="4" id="KW-1185">Reference proteome</keyword>
<dbReference type="Pfam" id="PF01417">
    <property type="entry name" value="ENTH"/>
    <property type="match status" value="1"/>
</dbReference>
<comment type="caution">
    <text evidence="3">The sequence shown here is derived from an EMBL/GenBank/DDBJ whole genome shotgun (WGS) entry which is preliminary data.</text>
</comment>
<dbReference type="GeneID" id="68093517"/>
<evidence type="ECO:0000313" key="3">
    <source>
        <dbReference type="EMBL" id="KAG2388211.1"/>
    </source>
</evidence>
<dbReference type="GO" id="GO:0005768">
    <property type="term" value="C:endosome"/>
    <property type="evidence" value="ECO:0007669"/>
    <property type="project" value="TreeGrafter"/>
</dbReference>
<feature type="region of interest" description="Disordered" evidence="1">
    <location>
        <begin position="394"/>
        <end position="527"/>
    </location>
</feature>
<evidence type="ECO:0000313" key="4">
    <source>
        <dbReference type="Proteomes" id="UP000816034"/>
    </source>
</evidence>
<dbReference type="GO" id="GO:0005886">
    <property type="term" value="C:plasma membrane"/>
    <property type="evidence" value="ECO:0007669"/>
    <property type="project" value="TreeGrafter"/>
</dbReference>
<feature type="compositionally biased region" description="Low complexity" evidence="1">
    <location>
        <begin position="247"/>
        <end position="258"/>
    </location>
</feature>
<dbReference type="FunFam" id="1.25.40.90:FF:000006">
    <property type="entry name" value="Clathrin interactor 1"/>
    <property type="match status" value="1"/>
</dbReference>
<dbReference type="PANTHER" id="PTHR12276">
    <property type="entry name" value="EPSIN/ENT-RELATED"/>
    <property type="match status" value="1"/>
</dbReference>
<feature type="compositionally biased region" description="Basic and acidic residues" evidence="1">
    <location>
        <begin position="212"/>
        <end position="223"/>
    </location>
</feature>
<dbReference type="InterPro" id="IPR013809">
    <property type="entry name" value="ENTH"/>
</dbReference>
<dbReference type="PROSITE" id="PS50942">
    <property type="entry name" value="ENTH"/>
    <property type="match status" value="1"/>
</dbReference>
<protein>
    <recommendedName>
        <fullName evidence="2">ENTH domain-containing protein</fullName>
    </recommendedName>
</protein>
<name>A0AA88KP17_NAELO</name>
<feature type="compositionally biased region" description="Low complexity" evidence="1">
    <location>
        <begin position="429"/>
        <end position="447"/>
    </location>
</feature>
<feature type="region of interest" description="Disordered" evidence="1">
    <location>
        <begin position="151"/>
        <end position="381"/>
    </location>
</feature>
<feature type="compositionally biased region" description="Polar residues" evidence="1">
    <location>
        <begin position="367"/>
        <end position="376"/>
    </location>
</feature>
<dbReference type="RefSeq" id="XP_044552203.1">
    <property type="nucleotide sequence ID" value="XM_044686173.1"/>
</dbReference>
<dbReference type="SMART" id="SM00273">
    <property type="entry name" value="ENTH"/>
    <property type="match status" value="1"/>
</dbReference>
<gene>
    <name evidence="3" type="ORF">C9374_001061</name>
</gene>
<dbReference type="PANTHER" id="PTHR12276:SF45">
    <property type="entry name" value="CLATHRIN INTERACTOR 1"/>
    <property type="match status" value="1"/>
</dbReference>
<accession>A0AA88KP17</accession>